<dbReference type="InterPro" id="IPR035965">
    <property type="entry name" value="PAS-like_dom_sf"/>
</dbReference>
<keyword evidence="8" id="KW-0592">Phosphate transport</keyword>
<dbReference type="InterPro" id="IPR014310">
    <property type="entry name" value="Sig_transdc_His_kinase_PhoR"/>
</dbReference>
<dbReference type="SUPFAM" id="SSF55874">
    <property type="entry name" value="ATPase domain of HSP90 chaperone/DNA topoisomerase II/histidine kinase"/>
    <property type="match status" value="1"/>
</dbReference>
<dbReference type="NCBIfam" id="NF008235">
    <property type="entry name" value="PRK11006.1"/>
    <property type="match status" value="1"/>
</dbReference>
<keyword evidence="21" id="KW-1185">Reference proteome</keyword>
<evidence type="ECO:0000256" key="17">
    <source>
        <dbReference type="ARBA" id="ARBA00025207"/>
    </source>
</evidence>
<evidence type="ECO:0000256" key="1">
    <source>
        <dbReference type="ARBA" id="ARBA00000085"/>
    </source>
</evidence>
<evidence type="ECO:0000256" key="16">
    <source>
        <dbReference type="ARBA" id="ARBA00023136"/>
    </source>
</evidence>
<dbReference type="Proteomes" id="UP001501321">
    <property type="component" value="Unassembled WGS sequence"/>
</dbReference>
<keyword evidence="6" id="KW-1003">Cell membrane</keyword>
<dbReference type="PRINTS" id="PR00344">
    <property type="entry name" value="BCTRLSENSOR"/>
</dbReference>
<comment type="subcellular location">
    <subcellularLocation>
        <location evidence="2">Cell membrane</location>
    </subcellularLocation>
</comment>
<evidence type="ECO:0000256" key="14">
    <source>
        <dbReference type="ARBA" id="ARBA00022989"/>
    </source>
</evidence>
<evidence type="ECO:0000256" key="4">
    <source>
        <dbReference type="ARBA" id="ARBA00019665"/>
    </source>
</evidence>
<organism evidence="20 21">
    <name type="scientific">Pseudaeromonas paramecii</name>
    <dbReference type="NCBI Taxonomy" id="2138166"/>
    <lineage>
        <taxon>Bacteria</taxon>
        <taxon>Pseudomonadati</taxon>
        <taxon>Pseudomonadota</taxon>
        <taxon>Gammaproteobacteria</taxon>
        <taxon>Aeromonadales</taxon>
        <taxon>Aeromonadaceae</taxon>
        <taxon>Pseudaeromonas</taxon>
    </lineage>
</organism>
<dbReference type="CDD" id="cd00082">
    <property type="entry name" value="HisKA"/>
    <property type="match status" value="1"/>
</dbReference>
<dbReference type="PROSITE" id="PS50109">
    <property type="entry name" value="HIS_KIN"/>
    <property type="match status" value="1"/>
</dbReference>
<dbReference type="Gene3D" id="1.10.287.130">
    <property type="match status" value="1"/>
</dbReference>
<accession>A0ABP8Q1J3</accession>
<dbReference type="Pfam" id="PF00512">
    <property type="entry name" value="HisKA"/>
    <property type="match status" value="1"/>
</dbReference>
<dbReference type="SUPFAM" id="SSF55785">
    <property type="entry name" value="PYP-like sensor domain (PAS domain)"/>
    <property type="match status" value="1"/>
</dbReference>
<dbReference type="Gene3D" id="3.30.565.10">
    <property type="entry name" value="Histidine kinase-like ATPase, C-terminal domain"/>
    <property type="match status" value="1"/>
</dbReference>
<dbReference type="GO" id="GO:0016301">
    <property type="term" value="F:kinase activity"/>
    <property type="evidence" value="ECO:0007669"/>
    <property type="project" value="UniProtKB-KW"/>
</dbReference>
<keyword evidence="14 18" id="KW-1133">Transmembrane helix</keyword>
<evidence type="ECO:0000256" key="15">
    <source>
        <dbReference type="ARBA" id="ARBA00023012"/>
    </source>
</evidence>
<dbReference type="InterPro" id="IPR005467">
    <property type="entry name" value="His_kinase_dom"/>
</dbReference>
<reference evidence="21" key="1">
    <citation type="journal article" date="2019" name="Int. J. Syst. Evol. Microbiol.">
        <title>The Global Catalogue of Microorganisms (GCM) 10K type strain sequencing project: providing services to taxonomists for standard genome sequencing and annotation.</title>
        <authorList>
            <consortium name="The Broad Institute Genomics Platform"/>
            <consortium name="The Broad Institute Genome Sequencing Center for Infectious Disease"/>
            <person name="Wu L."/>
            <person name="Ma J."/>
        </authorList>
    </citation>
    <scope>NUCLEOTIDE SEQUENCE [LARGE SCALE GENOMIC DNA]</scope>
    <source>
        <strain evidence="21">JCM 32226</strain>
    </source>
</reference>
<dbReference type="InterPro" id="IPR021766">
    <property type="entry name" value="PhoR_N"/>
</dbReference>
<dbReference type="InterPro" id="IPR050351">
    <property type="entry name" value="BphY/WalK/GraS-like"/>
</dbReference>
<evidence type="ECO:0000256" key="6">
    <source>
        <dbReference type="ARBA" id="ARBA00022475"/>
    </source>
</evidence>
<evidence type="ECO:0000256" key="8">
    <source>
        <dbReference type="ARBA" id="ARBA00022592"/>
    </source>
</evidence>
<dbReference type="InterPro" id="IPR000014">
    <property type="entry name" value="PAS"/>
</dbReference>
<keyword evidence="7" id="KW-0597">Phosphoprotein</keyword>
<sequence>MFEPYSWGRVVKKALGYYLPFLVLGLLLGNWALSLFVATVLHLVWHYWQQRRLFHWLWVDRSLIPPQGSGTWEYIFNGIYRLQQRHRARRRELAGLIRRFREGAEALPDAAVVCRNDGSIIWCNKLAGQLLGFRWPEDAGQNISNLIRTPQFIAYLRQQQFDEPLEMGSPINEQKVLEFRIMPYTEDQTLLVVRDVTHLKSMEAMRKNFVANVSHELRTPLTVLKGYLEMMEEVPDPARWGKAQKVMLEQTLRMDNLVNQLLVLSRIEAAPEINLQKVVDMPKLLLMVEQECRTVSAGSHELSFELDDELLIYGDEDQLRSAVTNLVNNAIKYTPPGKQIRVSWARQGAQARFAVYDRGEGIAPEHLSRLTERFYRVDRARSRQTGGSGLGLAIVKHALSHHDSQLEIQSQLGVGSCFSFVIPARLVVKASANA</sequence>
<evidence type="ECO:0000256" key="3">
    <source>
        <dbReference type="ARBA" id="ARBA00012438"/>
    </source>
</evidence>
<feature type="transmembrane region" description="Helical" evidence="18">
    <location>
        <begin position="20"/>
        <end position="45"/>
    </location>
</feature>
<evidence type="ECO:0000313" key="21">
    <source>
        <dbReference type="Proteomes" id="UP001501321"/>
    </source>
</evidence>
<feature type="domain" description="Histidine kinase" evidence="19">
    <location>
        <begin position="212"/>
        <end position="426"/>
    </location>
</feature>
<name>A0ABP8Q1J3_9GAMM</name>
<dbReference type="SMART" id="SM00388">
    <property type="entry name" value="HisKA"/>
    <property type="match status" value="1"/>
</dbReference>
<dbReference type="InterPro" id="IPR003661">
    <property type="entry name" value="HisK_dim/P_dom"/>
</dbReference>
<evidence type="ECO:0000256" key="10">
    <source>
        <dbReference type="ARBA" id="ARBA00022692"/>
    </source>
</evidence>
<dbReference type="Pfam" id="PF11808">
    <property type="entry name" value="PhoR"/>
    <property type="match status" value="1"/>
</dbReference>
<dbReference type="InterPro" id="IPR036890">
    <property type="entry name" value="HATPase_C_sf"/>
</dbReference>
<evidence type="ECO:0000256" key="2">
    <source>
        <dbReference type="ARBA" id="ARBA00004236"/>
    </source>
</evidence>
<dbReference type="InterPro" id="IPR004358">
    <property type="entry name" value="Sig_transdc_His_kin-like_C"/>
</dbReference>
<dbReference type="RefSeq" id="WP_345010755.1">
    <property type="nucleotide sequence ID" value="NZ_BAABFC010000007.1"/>
</dbReference>
<evidence type="ECO:0000256" key="5">
    <source>
        <dbReference type="ARBA" id="ARBA00022448"/>
    </source>
</evidence>
<evidence type="ECO:0000313" key="20">
    <source>
        <dbReference type="EMBL" id="GAA4496048.1"/>
    </source>
</evidence>
<dbReference type="Pfam" id="PF00989">
    <property type="entry name" value="PAS"/>
    <property type="match status" value="1"/>
</dbReference>
<keyword evidence="16 18" id="KW-0472">Membrane</keyword>
<dbReference type="Gene3D" id="3.30.450.20">
    <property type="entry name" value="PAS domain"/>
    <property type="match status" value="1"/>
</dbReference>
<comment type="caution">
    <text evidence="20">The sequence shown here is derived from an EMBL/GenBank/DDBJ whole genome shotgun (WGS) entry which is preliminary data.</text>
</comment>
<dbReference type="EMBL" id="BAABFC010000007">
    <property type="protein sequence ID" value="GAA4496048.1"/>
    <property type="molecule type" value="Genomic_DNA"/>
</dbReference>
<dbReference type="NCBIfam" id="TIGR02966">
    <property type="entry name" value="phoR_proteo"/>
    <property type="match status" value="1"/>
</dbReference>
<dbReference type="InterPro" id="IPR036097">
    <property type="entry name" value="HisK_dim/P_sf"/>
</dbReference>
<dbReference type="PANTHER" id="PTHR45453:SF1">
    <property type="entry name" value="PHOSPHATE REGULON SENSOR PROTEIN PHOR"/>
    <property type="match status" value="1"/>
</dbReference>
<keyword evidence="13" id="KW-0067">ATP-binding</keyword>
<evidence type="ECO:0000259" key="19">
    <source>
        <dbReference type="PROSITE" id="PS50109"/>
    </source>
</evidence>
<dbReference type="SUPFAM" id="SSF47384">
    <property type="entry name" value="Homodimeric domain of signal transducing histidine kinase"/>
    <property type="match status" value="1"/>
</dbReference>
<keyword evidence="10 18" id="KW-0812">Transmembrane</keyword>
<comment type="function">
    <text evidence="17">Member of the two-component regulatory system PhoR/PhoB involved in the phosphate regulon genes expression. PhoR may function as a membrane-associated protein kinase that phosphorylates PhoB in response to environmental signals.</text>
</comment>
<evidence type="ECO:0000256" key="7">
    <source>
        <dbReference type="ARBA" id="ARBA00022553"/>
    </source>
</evidence>
<dbReference type="CDD" id="cd00130">
    <property type="entry name" value="PAS"/>
    <property type="match status" value="1"/>
</dbReference>
<evidence type="ECO:0000256" key="9">
    <source>
        <dbReference type="ARBA" id="ARBA00022679"/>
    </source>
</evidence>
<dbReference type="SMART" id="SM00091">
    <property type="entry name" value="PAS"/>
    <property type="match status" value="1"/>
</dbReference>
<keyword evidence="11" id="KW-0547">Nucleotide-binding</keyword>
<dbReference type="InterPro" id="IPR003594">
    <property type="entry name" value="HATPase_dom"/>
</dbReference>
<keyword evidence="15" id="KW-0902">Two-component regulatory system</keyword>
<dbReference type="InterPro" id="IPR013767">
    <property type="entry name" value="PAS_fold"/>
</dbReference>
<protein>
    <recommendedName>
        <fullName evidence="4">Phosphate regulon sensor protein PhoR</fullName>
        <ecNumber evidence="3">2.7.13.3</ecNumber>
    </recommendedName>
</protein>
<gene>
    <name evidence="20" type="primary">phoR</name>
    <name evidence="20" type="ORF">GCM10023095_10370</name>
</gene>
<dbReference type="PANTHER" id="PTHR45453">
    <property type="entry name" value="PHOSPHATE REGULON SENSOR PROTEIN PHOR"/>
    <property type="match status" value="1"/>
</dbReference>
<evidence type="ECO:0000256" key="11">
    <source>
        <dbReference type="ARBA" id="ARBA00022741"/>
    </source>
</evidence>
<evidence type="ECO:0000256" key="13">
    <source>
        <dbReference type="ARBA" id="ARBA00022840"/>
    </source>
</evidence>
<evidence type="ECO:0000256" key="12">
    <source>
        <dbReference type="ARBA" id="ARBA00022777"/>
    </source>
</evidence>
<proteinExistence type="predicted"/>
<dbReference type="SMART" id="SM00387">
    <property type="entry name" value="HATPase_c"/>
    <property type="match status" value="1"/>
</dbReference>
<evidence type="ECO:0000256" key="18">
    <source>
        <dbReference type="SAM" id="Phobius"/>
    </source>
</evidence>
<keyword evidence="5" id="KW-0813">Transport</keyword>
<keyword evidence="9" id="KW-0808">Transferase</keyword>
<comment type="catalytic activity">
    <reaction evidence="1">
        <text>ATP + protein L-histidine = ADP + protein N-phospho-L-histidine.</text>
        <dbReference type="EC" id="2.7.13.3"/>
    </reaction>
</comment>
<keyword evidence="12 20" id="KW-0418">Kinase</keyword>
<dbReference type="Pfam" id="PF02518">
    <property type="entry name" value="HATPase_c"/>
    <property type="match status" value="1"/>
</dbReference>
<dbReference type="EC" id="2.7.13.3" evidence="3"/>